<accession>A0AAN6IC54</accession>
<dbReference type="Proteomes" id="UP001203852">
    <property type="component" value="Unassembled WGS sequence"/>
</dbReference>
<comment type="caution">
    <text evidence="1">The sequence shown here is derived from an EMBL/GenBank/DDBJ whole genome shotgun (WGS) entry which is preliminary data.</text>
</comment>
<dbReference type="EMBL" id="MU404355">
    <property type="protein sequence ID" value="KAI1612053.1"/>
    <property type="molecule type" value="Genomic_DNA"/>
</dbReference>
<gene>
    <name evidence="1" type="ORF">EDD36DRAFT_465897</name>
</gene>
<protein>
    <submittedName>
        <fullName evidence="1">Uncharacterized protein</fullName>
    </submittedName>
</protein>
<evidence type="ECO:0000313" key="1">
    <source>
        <dbReference type="EMBL" id="KAI1612053.1"/>
    </source>
</evidence>
<reference evidence="1" key="1">
    <citation type="journal article" date="2022" name="bioRxiv">
        <title>Deciphering the potential niche of two novel black yeast fungi from a biological soil crust based on their genomes, phenotypes, and melanin regulation.</title>
        <authorList>
            <consortium name="DOE Joint Genome Institute"/>
            <person name="Carr E.C."/>
            <person name="Barton Q."/>
            <person name="Grambo S."/>
            <person name="Sullivan M."/>
            <person name="Renfro C.M."/>
            <person name="Kuo A."/>
            <person name="Pangilinan J."/>
            <person name="Lipzen A."/>
            <person name="Keymanesh K."/>
            <person name="Savage E."/>
            <person name="Barry K."/>
            <person name="Grigoriev I.V."/>
            <person name="Riekhof W.R."/>
            <person name="Harris S.S."/>
        </authorList>
    </citation>
    <scope>NUCLEOTIDE SEQUENCE</scope>
    <source>
        <strain evidence="1">JF 03-4F</strain>
    </source>
</reference>
<organism evidence="1 2">
    <name type="scientific">Exophiala viscosa</name>
    <dbReference type="NCBI Taxonomy" id="2486360"/>
    <lineage>
        <taxon>Eukaryota</taxon>
        <taxon>Fungi</taxon>
        <taxon>Dikarya</taxon>
        <taxon>Ascomycota</taxon>
        <taxon>Pezizomycotina</taxon>
        <taxon>Eurotiomycetes</taxon>
        <taxon>Chaetothyriomycetidae</taxon>
        <taxon>Chaetothyriales</taxon>
        <taxon>Herpotrichiellaceae</taxon>
        <taxon>Exophiala</taxon>
    </lineage>
</organism>
<proteinExistence type="predicted"/>
<dbReference type="AlphaFoldDB" id="A0AAN6IC54"/>
<evidence type="ECO:0000313" key="2">
    <source>
        <dbReference type="Proteomes" id="UP001203852"/>
    </source>
</evidence>
<sequence length="120" mass="13482">MAAAVVTPSQSCAMDHTIPEEYKEKLDPEWVKMWNEHGLNQKRADEVDIEEYRQNPAAHSLTYPTYPGPDVYKVEDIVSNGKITRRLPAPFNGLTAPCYNSVGGRRRGLDQWVNHVIGSG</sequence>
<name>A0AAN6IC54_9EURO</name>
<keyword evidence="2" id="KW-1185">Reference proteome</keyword>